<gene>
    <name evidence="6" type="primary">LOC100907430</name>
</gene>
<feature type="transmembrane region" description="Helical" evidence="3">
    <location>
        <begin position="160"/>
        <end position="181"/>
    </location>
</feature>
<feature type="transmembrane region" description="Helical" evidence="3">
    <location>
        <begin position="107"/>
        <end position="128"/>
    </location>
</feature>
<dbReference type="AlphaFoldDB" id="A0AAJ6QW00"/>
<dbReference type="Proteomes" id="UP000694867">
    <property type="component" value="Unplaced"/>
</dbReference>
<dbReference type="PROSITE" id="PS50850">
    <property type="entry name" value="MFS"/>
    <property type="match status" value="1"/>
</dbReference>
<feature type="transmembrane region" description="Helical" evidence="3">
    <location>
        <begin position="135"/>
        <end position="154"/>
    </location>
</feature>
<accession>A0AAJ6QW00</accession>
<evidence type="ECO:0000256" key="1">
    <source>
        <dbReference type="ARBA" id="ARBA00004141"/>
    </source>
</evidence>
<comment type="subcellular location">
    <subcellularLocation>
        <location evidence="1">Membrane</location>
        <topology evidence="1">Multi-pass membrane protein</topology>
    </subcellularLocation>
</comment>
<feature type="transmembrane region" description="Helical" evidence="3">
    <location>
        <begin position="408"/>
        <end position="430"/>
    </location>
</feature>
<evidence type="ECO:0000256" key="3">
    <source>
        <dbReference type="SAM" id="Phobius"/>
    </source>
</evidence>
<feature type="transmembrane region" description="Helical" evidence="3">
    <location>
        <begin position="501"/>
        <end position="524"/>
    </location>
</feature>
<dbReference type="InterPro" id="IPR036259">
    <property type="entry name" value="MFS_trans_sf"/>
</dbReference>
<organism evidence="5 6">
    <name type="scientific">Galendromus occidentalis</name>
    <name type="common">western predatory mite</name>
    <dbReference type="NCBI Taxonomy" id="34638"/>
    <lineage>
        <taxon>Eukaryota</taxon>
        <taxon>Metazoa</taxon>
        <taxon>Ecdysozoa</taxon>
        <taxon>Arthropoda</taxon>
        <taxon>Chelicerata</taxon>
        <taxon>Arachnida</taxon>
        <taxon>Acari</taxon>
        <taxon>Parasitiformes</taxon>
        <taxon>Mesostigmata</taxon>
        <taxon>Gamasina</taxon>
        <taxon>Phytoseioidea</taxon>
        <taxon>Phytoseiidae</taxon>
        <taxon>Typhlodrominae</taxon>
        <taxon>Galendromus</taxon>
    </lineage>
</organism>
<evidence type="ECO:0000259" key="4">
    <source>
        <dbReference type="PROSITE" id="PS50850"/>
    </source>
</evidence>
<evidence type="ECO:0000313" key="6">
    <source>
        <dbReference type="RefSeq" id="XP_003745670.2"/>
    </source>
</evidence>
<dbReference type="GO" id="GO:0016020">
    <property type="term" value="C:membrane"/>
    <property type="evidence" value="ECO:0007669"/>
    <property type="project" value="UniProtKB-SubCell"/>
</dbReference>
<sequence length="604" mass="66017">MCESPSKPLSQPRGNDSSTPMPSTPAQQHADLGLQMGSGFVNESSVSRKVSTTDVKLVTSPPDGGWGWVVVFCSFMVHVLADGVTYTFGIFYIKFVEYFEESKGKTAWVASILVSTTFLCGPIASALTNLYGCRVVTIAGSLLAASGMFISIWAPNVTFLFFSIGILTGMGLGLMYLPAIVSVSMYFDRKRAFATGIAVCGSGFGTFVLAPVIEALVDFYGWQGALMITSGMLLNCVVFGALMRPPEYIAVVEVDTTVDLEFGDVDNNTARFPNENISKEREAELVVSENLLRPSNTIISLQNHHKLDSKEKLHHRSVCHLSVNSEPELVLIRTPSIDRNLYLEREALNSKQSYASLRKRLSYTSQPSISVHSVQQREDTRGAREKFSAFMKTITDSIDIALLLKSPIFILFALSNFFTSIGFNVPYVYIADIARRQLNVDDSKASLLLSLIGLSNTASRVLLGYLSDKRCVNRILLYNVCIATCGVATALSIFCTDYVQLSVYCIIFGATSGAFISLTSVILVDLMGLEKLNNAFGLVLLFEGIACLIGPPLTGWIFDWTGSYNWGFIFSGVVIATGGITLCLIPCVRTSRSASPRKKARRMK</sequence>
<feature type="transmembrane region" description="Helical" evidence="3">
    <location>
        <begin position="475"/>
        <end position="495"/>
    </location>
</feature>
<name>A0AAJ6QW00_9ACAR</name>
<dbReference type="InterPro" id="IPR011701">
    <property type="entry name" value="MFS"/>
</dbReference>
<feature type="transmembrane region" description="Helical" evidence="3">
    <location>
        <begin position="193"/>
        <end position="213"/>
    </location>
</feature>
<feature type="transmembrane region" description="Helical" evidence="3">
    <location>
        <begin position="445"/>
        <end position="463"/>
    </location>
</feature>
<keyword evidence="5" id="KW-1185">Reference proteome</keyword>
<reference evidence="6" key="1">
    <citation type="submission" date="2025-08" db="UniProtKB">
        <authorList>
            <consortium name="RefSeq"/>
        </authorList>
    </citation>
    <scope>IDENTIFICATION</scope>
</reference>
<feature type="transmembrane region" description="Helical" evidence="3">
    <location>
        <begin position="564"/>
        <end position="588"/>
    </location>
</feature>
<dbReference type="GO" id="GO:0008028">
    <property type="term" value="F:monocarboxylic acid transmembrane transporter activity"/>
    <property type="evidence" value="ECO:0007669"/>
    <property type="project" value="TreeGrafter"/>
</dbReference>
<keyword evidence="3" id="KW-1133">Transmembrane helix</keyword>
<evidence type="ECO:0000256" key="2">
    <source>
        <dbReference type="SAM" id="MobiDB-lite"/>
    </source>
</evidence>
<dbReference type="InterPro" id="IPR050327">
    <property type="entry name" value="Proton-linked_MCT"/>
</dbReference>
<feature type="transmembrane region" description="Helical" evidence="3">
    <location>
        <begin position="536"/>
        <end position="558"/>
    </location>
</feature>
<dbReference type="PANTHER" id="PTHR11360">
    <property type="entry name" value="MONOCARBOXYLATE TRANSPORTER"/>
    <property type="match status" value="1"/>
</dbReference>
<proteinExistence type="predicted"/>
<keyword evidence="3" id="KW-0472">Membrane</keyword>
<dbReference type="PANTHER" id="PTHR11360:SF284">
    <property type="entry name" value="EG:103B4.3 PROTEIN-RELATED"/>
    <property type="match status" value="1"/>
</dbReference>
<feature type="region of interest" description="Disordered" evidence="2">
    <location>
        <begin position="1"/>
        <end position="28"/>
    </location>
</feature>
<feature type="transmembrane region" description="Helical" evidence="3">
    <location>
        <begin position="219"/>
        <end position="242"/>
    </location>
</feature>
<dbReference type="KEGG" id="goe:100907430"/>
<keyword evidence="3" id="KW-0812">Transmembrane</keyword>
<feature type="compositionally biased region" description="Polar residues" evidence="2">
    <location>
        <begin position="7"/>
        <end position="27"/>
    </location>
</feature>
<dbReference type="SUPFAM" id="SSF103473">
    <property type="entry name" value="MFS general substrate transporter"/>
    <property type="match status" value="1"/>
</dbReference>
<dbReference type="RefSeq" id="XP_003745670.2">
    <property type="nucleotide sequence ID" value="XM_003745622.2"/>
</dbReference>
<dbReference type="GeneID" id="100907430"/>
<dbReference type="Pfam" id="PF07690">
    <property type="entry name" value="MFS_1"/>
    <property type="match status" value="2"/>
</dbReference>
<feature type="domain" description="Major facilitator superfamily (MFS) profile" evidence="4">
    <location>
        <begin position="408"/>
        <end position="604"/>
    </location>
</feature>
<dbReference type="FunFam" id="1.20.1250.20:FF:000505">
    <property type="entry name" value="Predicted protein"/>
    <property type="match status" value="1"/>
</dbReference>
<evidence type="ECO:0000313" key="5">
    <source>
        <dbReference type="Proteomes" id="UP000694867"/>
    </source>
</evidence>
<feature type="transmembrane region" description="Helical" evidence="3">
    <location>
        <begin position="66"/>
        <end position="95"/>
    </location>
</feature>
<dbReference type="InterPro" id="IPR020846">
    <property type="entry name" value="MFS_dom"/>
</dbReference>
<dbReference type="CDD" id="cd17352">
    <property type="entry name" value="MFS_MCT_SLC16"/>
    <property type="match status" value="1"/>
</dbReference>
<protein>
    <submittedName>
        <fullName evidence="6">Monocarboxylate transporter 12-like</fullName>
    </submittedName>
</protein>
<dbReference type="Gene3D" id="1.20.1250.20">
    <property type="entry name" value="MFS general substrate transporter like domains"/>
    <property type="match status" value="2"/>
</dbReference>